<reference evidence="4" key="1">
    <citation type="submission" date="2023-07" db="EMBL/GenBank/DDBJ databases">
        <title>Draft genome sequence of Agarivorans aestuarii strain ZMCS4, a CAZymes producing bacteria isolated from the marine brown algae Clodostephus spongiosus.</title>
        <authorList>
            <person name="Lorente B."/>
            <person name="Cabral C."/>
            <person name="Frias J."/>
            <person name="Faria J."/>
            <person name="Toubarro D."/>
        </authorList>
    </citation>
    <scope>NUCLEOTIDE SEQUENCE [LARGE SCALE GENOMIC DNA]</scope>
    <source>
        <strain evidence="4">ZMCS4</strain>
    </source>
</reference>
<sequence length="312" mass="34846">MVDTPKSNAPSDQQIDQAYQQALSELEPSELLDKRIQNMAKQQAKQNGKTRSYSWAAAPWWASAASLACVGVLGWWLVTEMSVPPSEMSYQSNVQLMSPPTQRNEVATEELEQQKQELAEKLLRKREEDIQAIERERRQLAKQKAMQKQAVQQDAMQQEAMQAQAKQQKTLQQPSVQQEIAQSKVDLAVQPAQSADQHYAGEEQQLAAFSALASDAASDASAIDVNDLVLLCVEQSLGDYSAEQLEPLLAQDLQQDAKQALSQPARWLTWQQKQWKLVTVESAWLLVGDGLDANSSLIYRLPSQLVEACEQP</sequence>
<reference evidence="3 4" key="2">
    <citation type="submission" date="2023-12" db="EMBL/GenBank/DDBJ databases">
        <authorList>
            <consortium name="Cladostephus spongiosus"/>
            <person name="Lorente B."/>
            <person name="Cabral C."/>
            <person name="Frias J."/>
            <person name="Faria J."/>
            <person name="Toubarro D."/>
        </authorList>
    </citation>
    <scope>NUCLEOTIDE SEQUENCE [LARGE SCALE GENOMIC DNA]</scope>
    <source>
        <strain evidence="3 4">ZMCS4</strain>
    </source>
</reference>
<gene>
    <name evidence="3" type="ORF">SNR37_003832</name>
</gene>
<comment type="caution">
    <text evidence="3">The sequence shown here is derived from an EMBL/GenBank/DDBJ whole genome shotgun (WGS) entry which is preliminary data.</text>
</comment>
<accession>A0ABU7G4Z6</accession>
<evidence type="ECO:0000313" key="3">
    <source>
        <dbReference type="EMBL" id="MEE1674393.1"/>
    </source>
</evidence>
<feature type="coiled-coil region" evidence="1">
    <location>
        <begin position="101"/>
        <end position="168"/>
    </location>
</feature>
<dbReference type="Proteomes" id="UP001310248">
    <property type="component" value="Unassembled WGS sequence"/>
</dbReference>
<organism evidence="3 4">
    <name type="scientific">Agarivorans aestuarii</name>
    <dbReference type="NCBI Taxonomy" id="1563703"/>
    <lineage>
        <taxon>Bacteria</taxon>
        <taxon>Pseudomonadati</taxon>
        <taxon>Pseudomonadota</taxon>
        <taxon>Gammaproteobacteria</taxon>
        <taxon>Alteromonadales</taxon>
        <taxon>Alteromonadaceae</taxon>
        <taxon>Agarivorans</taxon>
    </lineage>
</organism>
<evidence type="ECO:0000256" key="1">
    <source>
        <dbReference type="SAM" id="Coils"/>
    </source>
</evidence>
<keyword evidence="4" id="KW-1185">Reference proteome</keyword>
<evidence type="ECO:0000313" key="4">
    <source>
        <dbReference type="Proteomes" id="UP001310248"/>
    </source>
</evidence>
<keyword evidence="2" id="KW-0472">Membrane</keyword>
<protein>
    <submittedName>
        <fullName evidence="3">Uncharacterized protein</fullName>
    </submittedName>
</protein>
<keyword evidence="2" id="KW-0812">Transmembrane</keyword>
<dbReference type="RefSeq" id="WP_329775523.1">
    <property type="nucleotide sequence ID" value="NZ_JAYDYW010000007.1"/>
</dbReference>
<evidence type="ECO:0000256" key="2">
    <source>
        <dbReference type="SAM" id="Phobius"/>
    </source>
</evidence>
<name>A0ABU7G4Z6_9ALTE</name>
<feature type="transmembrane region" description="Helical" evidence="2">
    <location>
        <begin position="58"/>
        <end position="78"/>
    </location>
</feature>
<keyword evidence="2" id="KW-1133">Transmembrane helix</keyword>
<proteinExistence type="predicted"/>
<keyword evidence="1" id="KW-0175">Coiled coil</keyword>
<dbReference type="EMBL" id="JAYDYW010000007">
    <property type="protein sequence ID" value="MEE1674393.1"/>
    <property type="molecule type" value="Genomic_DNA"/>
</dbReference>